<dbReference type="Pfam" id="PF07963">
    <property type="entry name" value="N_methyl"/>
    <property type="match status" value="1"/>
</dbReference>
<keyword evidence="1" id="KW-0812">Transmembrane</keyword>
<dbReference type="NCBIfam" id="TIGR02532">
    <property type="entry name" value="IV_pilin_GFxxxE"/>
    <property type="match status" value="1"/>
</dbReference>
<evidence type="ECO:0000313" key="2">
    <source>
        <dbReference type="EMBL" id="NEU05835.1"/>
    </source>
</evidence>
<keyword evidence="1" id="KW-0472">Membrane</keyword>
<gene>
    <name evidence="2" type="ORF">G3M99_13445</name>
</gene>
<proteinExistence type="predicted"/>
<feature type="transmembrane region" description="Helical" evidence="1">
    <location>
        <begin position="7"/>
        <end position="31"/>
    </location>
</feature>
<sequence length="154" mass="17852">MKGVKKGFTLLEVVISMAIVVVVFAIVSSIYSSINKNLKIYEVRKKTFNYTNTTVEMLKSKSIEDIEMLDGKDVTIYFNNYEELTKSIEEIENYETKKNDICDKGNFALNIKINKIINKKEDAFYNYKVKVATWKMKGKEFYNGKSSMTFDIGR</sequence>
<dbReference type="InterPro" id="IPR012902">
    <property type="entry name" value="N_methyl_site"/>
</dbReference>
<keyword evidence="1" id="KW-1133">Transmembrane helix</keyword>
<reference evidence="2 3" key="1">
    <citation type="submission" date="2020-02" db="EMBL/GenBank/DDBJ databases">
        <title>Genome assembly of a novel Clostridium senegalense strain.</title>
        <authorList>
            <person name="Gupta T.B."/>
            <person name="Jauregui R."/>
            <person name="Maclean P."/>
            <person name="Nawarathana A."/>
            <person name="Brightwell G."/>
        </authorList>
    </citation>
    <scope>NUCLEOTIDE SEQUENCE [LARGE SCALE GENOMIC DNA]</scope>
    <source>
        <strain evidence="2 3">AGRFS4</strain>
    </source>
</reference>
<evidence type="ECO:0000256" key="1">
    <source>
        <dbReference type="SAM" id="Phobius"/>
    </source>
</evidence>
<dbReference type="RefSeq" id="WP_199870483.1">
    <property type="nucleotide sequence ID" value="NZ_JAAGPU010000027.1"/>
</dbReference>
<dbReference type="Proteomes" id="UP000481872">
    <property type="component" value="Unassembled WGS sequence"/>
</dbReference>
<organism evidence="2 3">
    <name type="scientific">Clostridium senegalense</name>
    <dbReference type="NCBI Taxonomy" id="1465809"/>
    <lineage>
        <taxon>Bacteria</taxon>
        <taxon>Bacillati</taxon>
        <taxon>Bacillota</taxon>
        <taxon>Clostridia</taxon>
        <taxon>Eubacteriales</taxon>
        <taxon>Clostridiaceae</taxon>
        <taxon>Clostridium</taxon>
    </lineage>
</organism>
<comment type="caution">
    <text evidence="2">The sequence shown here is derived from an EMBL/GenBank/DDBJ whole genome shotgun (WGS) entry which is preliminary data.</text>
</comment>
<evidence type="ECO:0000313" key="3">
    <source>
        <dbReference type="Proteomes" id="UP000481872"/>
    </source>
</evidence>
<keyword evidence="3" id="KW-1185">Reference proteome</keyword>
<dbReference type="PROSITE" id="PS00409">
    <property type="entry name" value="PROKAR_NTER_METHYL"/>
    <property type="match status" value="1"/>
</dbReference>
<dbReference type="EMBL" id="JAAGPU010000027">
    <property type="protein sequence ID" value="NEU05835.1"/>
    <property type="molecule type" value="Genomic_DNA"/>
</dbReference>
<protein>
    <submittedName>
        <fullName evidence="2">Prepilin-type N-terminal cleavage/methylation domain-containing protein</fullName>
    </submittedName>
</protein>
<dbReference type="AlphaFoldDB" id="A0A6M0H545"/>
<name>A0A6M0H545_9CLOT</name>
<accession>A0A6M0H545</accession>